<dbReference type="InterPro" id="IPR051083">
    <property type="entry name" value="GrpII_Intron_Splice-Mob/Def"/>
</dbReference>
<evidence type="ECO:0000259" key="2">
    <source>
        <dbReference type="PROSITE" id="PS50878"/>
    </source>
</evidence>
<accession>A0ABY4TZH3</accession>
<dbReference type="SUPFAM" id="SSF56672">
    <property type="entry name" value="DNA/RNA polymerases"/>
    <property type="match status" value="1"/>
</dbReference>
<proteinExistence type="inferred from homology"/>
<keyword evidence="4" id="KW-1185">Reference proteome</keyword>
<keyword evidence="3" id="KW-0548">Nucleotidyltransferase</keyword>
<name>A0ABY4TZH3_RICCR</name>
<dbReference type="GO" id="GO:0003964">
    <property type="term" value="F:RNA-directed DNA polymerase activity"/>
    <property type="evidence" value="ECO:0007669"/>
    <property type="project" value="UniProtKB-KW"/>
</dbReference>
<sequence length="291" mass="33691">MQVKLNQIAKRVKQDKRLKFTSLIHHVNEANLAECYQVLKRNKACGIDGETVGAYGINLEDRLNQLVESIKLKQYRPKPVKRVYIPKAGKNEKRGLGILSVEDKLVQIMLKQILEQIYEAEFLDMSYGFRPKLSCHDAIRALHKTVMTKPINYIVEVDIKGFFDNVNHYWLQRCLEEKIVDRNLLWLVRKFLKAGVVEDGKQLVTEVGTPQGGVISPLLANIYLHYVLDLWFKKVKSQAKGHMELIRYCDDFVVCCESEKDAKNFLDLLHVRLEKFGLQVSEDKTRVLKFG</sequence>
<keyword evidence="3" id="KW-0808">Transferase</keyword>
<dbReference type="Gene3D" id="3.30.70.270">
    <property type="match status" value="1"/>
</dbReference>
<dbReference type="RefSeq" id="WP_250719775.1">
    <property type="nucleotide sequence ID" value="NZ_CP098324.1"/>
</dbReference>
<evidence type="ECO:0000256" key="1">
    <source>
        <dbReference type="ARBA" id="ARBA00034120"/>
    </source>
</evidence>
<dbReference type="InterPro" id="IPR043502">
    <property type="entry name" value="DNA/RNA_pol_sf"/>
</dbReference>
<evidence type="ECO:0000313" key="4">
    <source>
        <dbReference type="Proteomes" id="UP001056268"/>
    </source>
</evidence>
<reference evidence="3" key="1">
    <citation type="submission" date="2022-05" db="EMBL/GenBank/DDBJ databases">
        <title>Tracking Rickettsia raoultii infection dynamics in vivo by bioorthogonal metabolic labeling.</title>
        <authorList>
            <person name="Zhu D.-Y."/>
            <person name="Jia N."/>
            <person name="Li C."/>
            <person name="Zhang M.-Z."/>
            <person name="Liu H.-B."/>
            <person name="Cao W.-C."/>
        </authorList>
    </citation>
    <scope>NUCLEOTIDE SEQUENCE</scope>
    <source>
        <strain evidence="3">BIME</strain>
    </source>
</reference>
<comment type="similarity">
    <text evidence="1">Belongs to the bacterial reverse transcriptase family.</text>
</comment>
<feature type="domain" description="Reverse transcriptase" evidence="2">
    <location>
        <begin position="66"/>
        <end position="291"/>
    </location>
</feature>
<keyword evidence="3" id="KW-0695">RNA-directed DNA polymerase</keyword>
<dbReference type="PANTHER" id="PTHR34047">
    <property type="entry name" value="NUCLEAR INTRON MATURASE 1, MITOCHONDRIAL-RELATED"/>
    <property type="match status" value="1"/>
</dbReference>
<dbReference type="PROSITE" id="PS50878">
    <property type="entry name" value="RT_POL"/>
    <property type="match status" value="1"/>
</dbReference>
<dbReference type="InterPro" id="IPR030931">
    <property type="entry name" value="Group_II_RT_mat"/>
</dbReference>
<dbReference type="PANTHER" id="PTHR34047:SF8">
    <property type="entry name" value="PROTEIN YKFC"/>
    <property type="match status" value="1"/>
</dbReference>
<dbReference type="NCBIfam" id="TIGR04416">
    <property type="entry name" value="group_II_RT_mat"/>
    <property type="match status" value="1"/>
</dbReference>
<dbReference type="EC" id="2.7.7.49" evidence="3"/>
<dbReference type="Proteomes" id="UP001056268">
    <property type="component" value="Chromosome"/>
</dbReference>
<dbReference type="CDD" id="cd01651">
    <property type="entry name" value="RT_G2_intron"/>
    <property type="match status" value="1"/>
</dbReference>
<gene>
    <name evidence="3" type="primary">ltrA</name>
    <name evidence="3" type="ORF">NBT09_07400</name>
</gene>
<dbReference type="InterPro" id="IPR043128">
    <property type="entry name" value="Rev_trsase/Diguanyl_cyclase"/>
</dbReference>
<dbReference type="InterPro" id="IPR000477">
    <property type="entry name" value="RT_dom"/>
</dbReference>
<protein>
    <submittedName>
        <fullName evidence="3">Group II intron reverse transcriptase/maturase</fullName>
        <ecNumber evidence="3">2.7.7.49</ecNumber>
    </submittedName>
</protein>
<evidence type="ECO:0000313" key="3">
    <source>
        <dbReference type="EMBL" id="URW77780.1"/>
    </source>
</evidence>
<dbReference type="Pfam" id="PF00078">
    <property type="entry name" value="RVT_1"/>
    <property type="match status" value="1"/>
</dbReference>
<dbReference type="EMBL" id="CP098324">
    <property type="protein sequence ID" value="URW77780.1"/>
    <property type="molecule type" value="Genomic_DNA"/>
</dbReference>
<organism evidence="3 4">
    <name type="scientific">Rickettsia conorii subsp. raoultii</name>
    <dbReference type="NCBI Taxonomy" id="369822"/>
    <lineage>
        <taxon>Bacteria</taxon>
        <taxon>Pseudomonadati</taxon>
        <taxon>Pseudomonadota</taxon>
        <taxon>Alphaproteobacteria</taxon>
        <taxon>Rickettsiales</taxon>
        <taxon>Rickettsiaceae</taxon>
        <taxon>Rickettsieae</taxon>
        <taxon>Rickettsia</taxon>
        <taxon>spotted fever group</taxon>
    </lineage>
</organism>